<dbReference type="InterPro" id="IPR006671">
    <property type="entry name" value="Cyclin_N"/>
</dbReference>
<dbReference type="SUPFAM" id="SSF47954">
    <property type="entry name" value="Cyclin-like"/>
    <property type="match status" value="1"/>
</dbReference>
<name>A0AAD4MA81_9AGAM</name>
<dbReference type="Proteomes" id="UP001203297">
    <property type="component" value="Unassembled WGS sequence"/>
</dbReference>
<keyword evidence="4" id="KW-1185">Reference proteome</keyword>
<dbReference type="GO" id="GO:0019901">
    <property type="term" value="F:protein kinase binding"/>
    <property type="evidence" value="ECO:0007669"/>
    <property type="project" value="InterPro"/>
</dbReference>
<dbReference type="GO" id="GO:0000307">
    <property type="term" value="C:cyclin-dependent protein kinase holoenzyme complex"/>
    <property type="evidence" value="ECO:0007669"/>
    <property type="project" value="TreeGrafter"/>
</dbReference>
<dbReference type="CDD" id="cd20557">
    <property type="entry name" value="CYCLIN_ScPCL1-like"/>
    <property type="match status" value="1"/>
</dbReference>
<sequence>MTYSSPIHKASLVLSSAHSQALLELVDQKLSRPIIEYLIDSIIETVDFALGRPSQSARGRTLSRHSEGSNFATMVNNVLTRGEVEVPVVLATLVYLNRAKPHLHIALEEWANERVFLGALIVASKYLNDSSLKNVHWAVCTGVFGKRDIGRIEREFLDVLDFELSISEDDIMAHHDAVMSLVSPNYRYSHGTPTPPLPQLGYSSSSPSSTEASFSPRTPAENAMAMDPRPKSERHRQHQVNHETYPTAPVPAHVSQPRHEKRQSHSSTTLRLLRSLPFPRPFSHSSSSSSLSSSSIFSQSVSRLLQQHNTYNN</sequence>
<comment type="caution">
    <text evidence="3">The sequence shown here is derived from an EMBL/GenBank/DDBJ whole genome shotgun (WGS) entry which is preliminary data.</text>
</comment>
<evidence type="ECO:0000256" key="1">
    <source>
        <dbReference type="SAM" id="MobiDB-lite"/>
    </source>
</evidence>
<evidence type="ECO:0000259" key="2">
    <source>
        <dbReference type="Pfam" id="PF00134"/>
    </source>
</evidence>
<dbReference type="GO" id="GO:0016538">
    <property type="term" value="F:cyclin-dependent protein serine/threonine kinase regulator activity"/>
    <property type="evidence" value="ECO:0007669"/>
    <property type="project" value="TreeGrafter"/>
</dbReference>
<dbReference type="GO" id="GO:0005634">
    <property type="term" value="C:nucleus"/>
    <property type="evidence" value="ECO:0007669"/>
    <property type="project" value="TreeGrafter"/>
</dbReference>
<dbReference type="EMBL" id="WTXG01000003">
    <property type="protein sequence ID" value="KAI0306681.1"/>
    <property type="molecule type" value="Genomic_DNA"/>
</dbReference>
<organism evidence="3 4">
    <name type="scientific">Multifurca ochricompacta</name>
    <dbReference type="NCBI Taxonomy" id="376703"/>
    <lineage>
        <taxon>Eukaryota</taxon>
        <taxon>Fungi</taxon>
        <taxon>Dikarya</taxon>
        <taxon>Basidiomycota</taxon>
        <taxon>Agaricomycotina</taxon>
        <taxon>Agaricomycetes</taxon>
        <taxon>Russulales</taxon>
        <taxon>Russulaceae</taxon>
        <taxon>Multifurca</taxon>
    </lineage>
</organism>
<dbReference type="PANTHER" id="PTHR15615:SF10">
    <property type="entry name" value="PHO85 CYCLIN-2-RELATED"/>
    <property type="match status" value="1"/>
</dbReference>
<gene>
    <name evidence="3" type="ORF">B0F90DRAFT_1808325</name>
</gene>
<proteinExistence type="predicted"/>
<feature type="region of interest" description="Disordered" evidence="1">
    <location>
        <begin position="190"/>
        <end position="269"/>
    </location>
</feature>
<reference evidence="3" key="1">
    <citation type="journal article" date="2022" name="New Phytol.">
        <title>Evolutionary transition to the ectomycorrhizal habit in the genomes of a hyperdiverse lineage of mushroom-forming fungi.</title>
        <authorList>
            <person name="Looney B."/>
            <person name="Miyauchi S."/>
            <person name="Morin E."/>
            <person name="Drula E."/>
            <person name="Courty P.E."/>
            <person name="Kohler A."/>
            <person name="Kuo A."/>
            <person name="LaButti K."/>
            <person name="Pangilinan J."/>
            <person name="Lipzen A."/>
            <person name="Riley R."/>
            <person name="Andreopoulos W."/>
            <person name="He G."/>
            <person name="Johnson J."/>
            <person name="Nolan M."/>
            <person name="Tritt A."/>
            <person name="Barry K.W."/>
            <person name="Grigoriev I.V."/>
            <person name="Nagy L.G."/>
            <person name="Hibbett D."/>
            <person name="Henrissat B."/>
            <person name="Matheny P.B."/>
            <person name="Labbe J."/>
            <person name="Martin F.M."/>
        </authorList>
    </citation>
    <scope>NUCLEOTIDE SEQUENCE</scope>
    <source>
        <strain evidence="3">BPL690</strain>
    </source>
</reference>
<protein>
    <recommendedName>
        <fullName evidence="2">Cyclin N-terminal domain-containing protein</fullName>
    </recommendedName>
</protein>
<feature type="domain" description="Cyclin N-terminal" evidence="2">
    <location>
        <begin position="73"/>
        <end position="165"/>
    </location>
</feature>
<evidence type="ECO:0000313" key="3">
    <source>
        <dbReference type="EMBL" id="KAI0306681.1"/>
    </source>
</evidence>
<dbReference type="InterPro" id="IPR036915">
    <property type="entry name" value="Cyclin-like_sf"/>
</dbReference>
<dbReference type="InterPro" id="IPR013922">
    <property type="entry name" value="Cyclin_PHO80-like"/>
</dbReference>
<dbReference type="Pfam" id="PF00134">
    <property type="entry name" value="Cyclin_N"/>
    <property type="match status" value="1"/>
</dbReference>
<accession>A0AAD4MA81</accession>
<dbReference type="AlphaFoldDB" id="A0AAD4MA81"/>
<dbReference type="PANTHER" id="PTHR15615">
    <property type="match status" value="1"/>
</dbReference>
<feature type="compositionally biased region" description="Low complexity" evidence="1">
    <location>
        <begin position="199"/>
        <end position="216"/>
    </location>
</feature>
<dbReference type="Gene3D" id="1.10.472.10">
    <property type="entry name" value="Cyclin-like"/>
    <property type="match status" value="1"/>
</dbReference>
<evidence type="ECO:0000313" key="4">
    <source>
        <dbReference type="Proteomes" id="UP001203297"/>
    </source>
</evidence>